<keyword evidence="1" id="KW-0472">Membrane</keyword>
<reference evidence="2" key="2">
    <citation type="journal article" date="2023" name="Food Microbiol.">
        <title>Evaluation of the fermentation potential of lactic acid bacteria isolated from herbs, fruits and vegetables as starter cultures in nut-based milk alternatives.</title>
        <authorList>
            <person name="Huang W."/>
            <person name="Dong A."/>
            <person name="Pham H.T."/>
            <person name="Zhou C."/>
            <person name="Huo Z."/>
            <person name="Watjen A.P."/>
            <person name="Prakash S."/>
            <person name="Bang-Berthelsen C.H."/>
            <person name="Turner M.S."/>
        </authorList>
    </citation>
    <scope>NUCLEOTIDE SEQUENCE</scope>
    <source>
        <strain evidence="2">54</strain>
    </source>
</reference>
<protein>
    <submittedName>
        <fullName evidence="2">Uncharacterized protein</fullName>
    </submittedName>
</protein>
<accession>A0AAP3Z331</accession>
<evidence type="ECO:0000313" key="2">
    <source>
        <dbReference type="EMBL" id="MDG4977455.1"/>
    </source>
</evidence>
<keyword evidence="1" id="KW-0812">Transmembrane</keyword>
<evidence type="ECO:0000313" key="3">
    <source>
        <dbReference type="Proteomes" id="UP001152598"/>
    </source>
</evidence>
<reference evidence="2" key="1">
    <citation type="submission" date="2022-10" db="EMBL/GenBank/DDBJ databases">
        <authorList>
            <person name="Turner M.S."/>
            <person name="Huang W."/>
        </authorList>
    </citation>
    <scope>NUCLEOTIDE SEQUENCE</scope>
    <source>
        <strain evidence="2">54</strain>
    </source>
</reference>
<dbReference type="Proteomes" id="UP001152598">
    <property type="component" value="Unassembled WGS sequence"/>
</dbReference>
<dbReference type="EMBL" id="JAOWLV010000010">
    <property type="protein sequence ID" value="MDG4977455.1"/>
    <property type="molecule type" value="Genomic_DNA"/>
</dbReference>
<evidence type="ECO:0000256" key="1">
    <source>
        <dbReference type="SAM" id="Phobius"/>
    </source>
</evidence>
<dbReference type="AlphaFoldDB" id="A0AAP3Z331"/>
<comment type="caution">
    <text evidence="2">The sequence shown here is derived from an EMBL/GenBank/DDBJ whole genome shotgun (WGS) entry which is preliminary data.</text>
</comment>
<feature type="transmembrane region" description="Helical" evidence="1">
    <location>
        <begin position="6"/>
        <end position="24"/>
    </location>
</feature>
<dbReference type="RefSeq" id="WP_278228525.1">
    <property type="nucleotide sequence ID" value="NZ_JAOWLV010000010.1"/>
</dbReference>
<keyword evidence="1" id="KW-1133">Transmembrane helix</keyword>
<feature type="transmembrane region" description="Helical" evidence="1">
    <location>
        <begin position="36"/>
        <end position="59"/>
    </location>
</feature>
<proteinExistence type="predicted"/>
<name>A0AAP3Z331_9LACT</name>
<gene>
    <name evidence="2" type="ORF">OGZ50_12005</name>
</gene>
<sequence length="69" mass="7617">MPDGIIVQVISILILMMILAVISIDLTFKNILKPAIILNIIVGLLFILLLGIMFSNGLIPYNDNLIPKK</sequence>
<organism evidence="2 3">
    <name type="scientific">Lactococcus lactis</name>
    <dbReference type="NCBI Taxonomy" id="1358"/>
    <lineage>
        <taxon>Bacteria</taxon>
        <taxon>Bacillati</taxon>
        <taxon>Bacillota</taxon>
        <taxon>Bacilli</taxon>
        <taxon>Lactobacillales</taxon>
        <taxon>Streptococcaceae</taxon>
        <taxon>Lactococcus</taxon>
    </lineage>
</organism>